<evidence type="ECO:0000256" key="2">
    <source>
        <dbReference type="PIRSR" id="PIRSR018077-1"/>
    </source>
</evidence>
<evidence type="ECO:0000313" key="4">
    <source>
        <dbReference type="Proteomes" id="UP000199622"/>
    </source>
</evidence>
<sequence length="500" mass="54870">MRRIMGTEVEYGISVPGDATANPVLTSTQVVLAYAAAADIPRARRARWDYEVESPLRDARGFDLTGPGGPGHDPDVEDLGAANVILTNGARLYVDHAHPEYSAPEVTNARDAVIWDKAGERVMEEAAMKAASVPGQPQLQLYKNNVDGKGASYGTHENYLMARSTPFTAVIAGLTPFFVSRQVVTGSGRVGIGQQSEEAGFQLSQRADYIEVEVGLETTLKRGIINTRDEPHADADKYRRLHVIIGDANMSEYSTYLKVGTTALVLDLIESGIRFDDLKLDEPVKAVHQISHDPTLKKQVALANGKKYTGLDLQFAYHEIASQNLERTGADEASKEVLRVWGEVLDALARDPQECADRLDWPAKLRLLEGYRQRDNLAWGAPRLRLVDLQYSDVRLAKGLYNRLVTRGSMKRLVTEEEVQAAVTTPPSDTRAYFRGRALEKYATSIAAASWDSVIFDVGKESLVRIPTLEPLRGTKAHVGKLLDNAATAEELVEALTGSD</sequence>
<dbReference type="Proteomes" id="UP000199622">
    <property type="component" value="Unassembled WGS sequence"/>
</dbReference>
<dbReference type="OrthoDB" id="9760627at2"/>
<dbReference type="Pfam" id="PF03136">
    <property type="entry name" value="Pup_ligase"/>
    <property type="match status" value="1"/>
</dbReference>
<dbReference type="RefSeq" id="WP_091311466.1">
    <property type="nucleotide sequence ID" value="NZ_FNSO01000004.1"/>
</dbReference>
<evidence type="ECO:0000256" key="1">
    <source>
        <dbReference type="ARBA" id="ARBA00009114"/>
    </source>
</evidence>
<dbReference type="STRING" id="208445.SAMN04489727_5038"/>
<dbReference type="AlphaFoldDB" id="A0A1H4V9C1"/>
<dbReference type="GO" id="GO:0019941">
    <property type="term" value="P:modification-dependent protein catabolic process"/>
    <property type="evidence" value="ECO:0007669"/>
    <property type="project" value="InterPro"/>
</dbReference>
<comment type="similarity">
    <text evidence="1">Belongs to the Pup ligase/Pup deamidase family. Pup deamidase subfamily.</text>
</comment>
<feature type="active site" description="Proton acceptor" evidence="2">
    <location>
        <position position="95"/>
    </location>
</feature>
<keyword evidence="3" id="KW-0647">Proteasome</keyword>
<dbReference type="GO" id="GO:0005524">
    <property type="term" value="F:ATP binding"/>
    <property type="evidence" value="ECO:0007669"/>
    <property type="project" value="TreeGrafter"/>
</dbReference>
<dbReference type="PANTHER" id="PTHR42307">
    <property type="entry name" value="PUP DEAMIDASE/DEPUPYLASE"/>
    <property type="match status" value="1"/>
</dbReference>
<dbReference type="InterPro" id="IPR004347">
    <property type="entry name" value="Pup_ligase/deamidase"/>
</dbReference>
<keyword evidence="4" id="KW-1185">Reference proteome</keyword>
<dbReference type="GO" id="GO:0016811">
    <property type="term" value="F:hydrolase activity, acting on carbon-nitrogen (but not peptide) bonds, in linear amides"/>
    <property type="evidence" value="ECO:0007669"/>
    <property type="project" value="InterPro"/>
</dbReference>
<dbReference type="PANTHER" id="PTHR42307:SF2">
    <property type="entry name" value="PUP DEAMIDASE_DEPUPYLASE"/>
    <property type="match status" value="1"/>
</dbReference>
<organism evidence="3 4">
    <name type="scientific">Amycolatopsis tolypomycina</name>
    <dbReference type="NCBI Taxonomy" id="208445"/>
    <lineage>
        <taxon>Bacteria</taxon>
        <taxon>Bacillati</taxon>
        <taxon>Actinomycetota</taxon>
        <taxon>Actinomycetes</taxon>
        <taxon>Pseudonocardiales</taxon>
        <taxon>Pseudonocardiaceae</taxon>
        <taxon>Amycolatopsis</taxon>
    </lineage>
</organism>
<dbReference type="NCBIfam" id="TIGR03688">
    <property type="entry name" value="depupylase_Dop"/>
    <property type="match status" value="1"/>
</dbReference>
<dbReference type="GO" id="GO:0070490">
    <property type="term" value="P:protein pupylation"/>
    <property type="evidence" value="ECO:0007669"/>
    <property type="project" value="TreeGrafter"/>
</dbReference>
<proteinExistence type="inferred from homology"/>
<dbReference type="InterPro" id="IPR022366">
    <property type="entry name" value="Pup_deamidase"/>
</dbReference>
<accession>A0A1H4V9C1</accession>
<gene>
    <name evidence="3" type="ORF">SAMN04489727_5038</name>
</gene>
<evidence type="ECO:0000313" key="3">
    <source>
        <dbReference type="EMBL" id="SEC77533.1"/>
    </source>
</evidence>
<reference evidence="4" key="1">
    <citation type="submission" date="2016-10" db="EMBL/GenBank/DDBJ databases">
        <authorList>
            <person name="Varghese N."/>
            <person name="Submissions S."/>
        </authorList>
    </citation>
    <scope>NUCLEOTIDE SEQUENCE [LARGE SCALE GENOMIC DNA]</scope>
    <source>
        <strain evidence="4">DSM 44544</strain>
    </source>
</reference>
<dbReference type="GO" id="GO:0000502">
    <property type="term" value="C:proteasome complex"/>
    <property type="evidence" value="ECO:0007669"/>
    <property type="project" value="UniProtKB-KW"/>
</dbReference>
<name>A0A1H4V9C1_9PSEU</name>
<dbReference type="PIRSF" id="PIRSF018077">
    <property type="entry name" value="UCP018077"/>
    <property type="match status" value="1"/>
</dbReference>
<dbReference type="GO" id="GO:0008233">
    <property type="term" value="F:peptidase activity"/>
    <property type="evidence" value="ECO:0007669"/>
    <property type="project" value="InterPro"/>
</dbReference>
<dbReference type="GO" id="GO:0010498">
    <property type="term" value="P:proteasomal protein catabolic process"/>
    <property type="evidence" value="ECO:0007669"/>
    <property type="project" value="InterPro"/>
</dbReference>
<protein>
    <submittedName>
        <fullName evidence="3">Proteasome accessory factor A</fullName>
    </submittedName>
</protein>
<dbReference type="EMBL" id="FNSO01000004">
    <property type="protein sequence ID" value="SEC77533.1"/>
    <property type="molecule type" value="Genomic_DNA"/>
</dbReference>